<proteinExistence type="predicted"/>
<dbReference type="InterPro" id="IPR000210">
    <property type="entry name" value="BTB/POZ_dom"/>
</dbReference>
<gene>
    <name evidence="2" type="ORF">Glove_360g59</name>
</gene>
<dbReference type="SUPFAM" id="SSF54695">
    <property type="entry name" value="POZ domain"/>
    <property type="match status" value="1"/>
</dbReference>
<name>A0A397HHH2_9GLOM</name>
<evidence type="ECO:0000313" key="2">
    <source>
        <dbReference type="EMBL" id="RHZ59920.1"/>
    </source>
</evidence>
<accession>A0A397HHH2</accession>
<comment type="caution">
    <text evidence="2">The sequence shown here is derived from an EMBL/GenBank/DDBJ whole genome shotgun (WGS) entry which is preliminary data.</text>
</comment>
<organism evidence="2 3">
    <name type="scientific">Diversispora epigaea</name>
    <dbReference type="NCBI Taxonomy" id="1348612"/>
    <lineage>
        <taxon>Eukaryota</taxon>
        <taxon>Fungi</taxon>
        <taxon>Fungi incertae sedis</taxon>
        <taxon>Mucoromycota</taxon>
        <taxon>Glomeromycotina</taxon>
        <taxon>Glomeromycetes</taxon>
        <taxon>Diversisporales</taxon>
        <taxon>Diversisporaceae</taxon>
        <taxon>Diversispora</taxon>
    </lineage>
</organism>
<evidence type="ECO:0000313" key="3">
    <source>
        <dbReference type="Proteomes" id="UP000266861"/>
    </source>
</evidence>
<feature type="domain" description="BTB" evidence="1">
    <location>
        <begin position="22"/>
        <end position="82"/>
    </location>
</feature>
<dbReference type="EMBL" id="PQFF01000327">
    <property type="protein sequence ID" value="RHZ59920.1"/>
    <property type="molecule type" value="Genomic_DNA"/>
</dbReference>
<dbReference type="Gene3D" id="3.30.710.10">
    <property type="entry name" value="Potassium Channel Kv1.1, Chain A"/>
    <property type="match status" value="1"/>
</dbReference>
<dbReference type="Proteomes" id="UP000266861">
    <property type="component" value="Unassembled WGS sequence"/>
</dbReference>
<keyword evidence="3" id="KW-1185">Reference proteome</keyword>
<dbReference type="PROSITE" id="PS50097">
    <property type="entry name" value="BTB"/>
    <property type="match status" value="1"/>
</dbReference>
<reference evidence="2 3" key="1">
    <citation type="submission" date="2018-08" db="EMBL/GenBank/DDBJ databases">
        <title>Genome and evolution of the arbuscular mycorrhizal fungus Diversispora epigaea (formerly Glomus versiforme) and its bacterial endosymbionts.</title>
        <authorList>
            <person name="Sun X."/>
            <person name="Fei Z."/>
            <person name="Harrison M."/>
        </authorList>
    </citation>
    <scope>NUCLEOTIDE SEQUENCE [LARGE SCALE GENOMIC DNA]</scope>
    <source>
        <strain evidence="2 3">IT104</strain>
    </source>
</reference>
<dbReference type="InterPro" id="IPR011333">
    <property type="entry name" value="SKP1/BTB/POZ_sf"/>
</dbReference>
<sequence>MDLKFFDKLSQNFTELLLNDKVDHSVIIGVKNEKTITAHYNILKYRSSYFRKVLENVIPNENKNVVETRFIFDFMLAADKFELDELSKKLETLLTETKASWSKTYFSLVYYTIFEKQNFKDLENFCNNIVSKYPNLIFDAEDQSSQSVQYKTGSILDNYYSISNQTEPLRAFTSLPESALVSLLKRDDLQIKIWIVQNLTVPTNIEEWTKENFLTLKTNLQQCLPHSRYFHISSKDTTLQENSR</sequence>
<protein>
    <recommendedName>
        <fullName evidence="1">BTB domain-containing protein</fullName>
    </recommendedName>
</protein>
<dbReference type="AlphaFoldDB" id="A0A397HHH2"/>
<dbReference type="OrthoDB" id="1022638at2759"/>
<evidence type="ECO:0000259" key="1">
    <source>
        <dbReference type="PROSITE" id="PS50097"/>
    </source>
</evidence>